<dbReference type="GO" id="GO:0030182">
    <property type="term" value="P:neuron differentiation"/>
    <property type="evidence" value="ECO:0007669"/>
    <property type="project" value="TreeGrafter"/>
</dbReference>
<dbReference type="GO" id="GO:0005783">
    <property type="term" value="C:endoplasmic reticulum"/>
    <property type="evidence" value="ECO:0007669"/>
    <property type="project" value="TreeGrafter"/>
</dbReference>
<keyword evidence="8" id="KW-1133">Transmembrane helix</keyword>
<protein>
    <recommendedName>
        <fullName evidence="6">long-chain-fatty-acid--CoA ligase</fullName>
        <ecNumber evidence="6">6.2.1.3</ecNumber>
    </recommendedName>
</protein>
<dbReference type="OrthoDB" id="1700726at2759"/>
<comment type="caution">
    <text evidence="10">The sequence shown here is derived from an EMBL/GenBank/DDBJ whole genome shotgun (WGS) entry which is preliminary data.</text>
</comment>
<evidence type="ECO:0000256" key="3">
    <source>
        <dbReference type="ARBA" id="ARBA00022741"/>
    </source>
</evidence>
<evidence type="ECO:0000256" key="1">
    <source>
        <dbReference type="ARBA" id="ARBA00006432"/>
    </source>
</evidence>
<feature type="transmembrane region" description="Helical" evidence="8">
    <location>
        <begin position="32"/>
        <end position="53"/>
    </location>
</feature>
<accession>A0A226CZA5</accession>
<dbReference type="AlphaFoldDB" id="A0A226CZA5"/>
<proteinExistence type="inferred from homology"/>
<dbReference type="GO" id="GO:0005886">
    <property type="term" value="C:plasma membrane"/>
    <property type="evidence" value="ECO:0007669"/>
    <property type="project" value="TreeGrafter"/>
</dbReference>
<evidence type="ECO:0000256" key="4">
    <source>
        <dbReference type="ARBA" id="ARBA00022832"/>
    </source>
</evidence>
<dbReference type="Gene3D" id="3.40.50.12780">
    <property type="entry name" value="N-terminal domain of ligase-like"/>
    <property type="match status" value="1"/>
</dbReference>
<dbReference type="GO" id="GO:0005811">
    <property type="term" value="C:lipid droplet"/>
    <property type="evidence" value="ECO:0007669"/>
    <property type="project" value="TreeGrafter"/>
</dbReference>
<sequence>MWKSCKPNEDAPPGVESLKPVKYLLPTINLGFLGNVVVAGLNFFSFILDLFSWGESTLAARKLALHKEIKADIVSKTKGSITLRGKREQRAIQKEFDSLNITTMHQVFSLPIRKNGSRHCLGTRQVLSEEEHIQPDGKSLKKVNLGSYTWLTYAEVDHIAKSFSLGLTKFGLAPRGKICIFAETRAEWLIAAVAAFKNSYQVVTLYATLGEEGVLHALNETECPVVLTSAELLPKFKSILEKTPHIKHLIFMEHPIKATNTSGLSSKVEIHQFKEVVEIGKKLGGAELRPPLPDDVAIIMYTSGSTGTPKGVLLSHRNIVASLYGMTDAMGDTSDRDTYLAYLPLAHVLELVSESLCFFSRVPIGYSSPLTLTDKSPKIMAGTTGDAGIIQPTLMVSVPLVLDRIYKVVLDQVNGSSKIKQAVFYWAYDYKLKWYYKGYSCPKVDALIMKKTREILGGRVRVMGCGGAQLSQETQEFAKICLCLPFLGIGYGLTETCGGSATSMVADLSVGRIGPPFQCCNIRLIDWDEGNYSVQDQPFPRGEICIGGPNVAMGYLKEDDASKDDFFEEGGTRWFRTGDIGQLESDGSFRIIDRKKDLVKLPMGEYLSLGKVESILKTCPYIDNICIVGDSLKNFCIALIVPNEKLMMEVAFRLNKDNITWEQMCSDGQIEAFYLQVVQDFCKSAKLYKYEIPAAIKICSEIWTPDNAMITTTFKLRRRSLILVQMTMVHFELLSKWHRNLFLTTWFPKTKEGVLRAFVEGVGCSEESYLQIVEGRRWN</sequence>
<evidence type="ECO:0000256" key="8">
    <source>
        <dbReference type="SAM" id="Phobius"/>
    </source>
</evidence>
<dbReference type="GO" id="GO:0090433">
    <property type="term" value="F:palmitoyl-CoA ligase activity"/>
    <property type="evidence" value="ECO:0007669"/>
    <property type="project" value="TreeGrafter"/>
</dbReference>
<reference evidence="10 11" key="1">
    <citation type="submission" date="2015-12" db="EMBL/GenBank/DDBJ databases">
        <title>The genome of Folsomia candida.</title>
        <authorList>
            <person name="Faddeeva A."/>
            <person name="Derks M.F."/>
            <person name="Anvar Y."/>
            <person name="Smit S."/>
            <person name="Van Straalen N."/>
            <person name="Roelofs D."/>
        </authorList>
    </citation>
    <scope>NUCLEOTIDE SEQUENCE [LARGE SCALE GENOMIC DNA]</scope>
    <source>
        <strain evidence="10 11">VU population</strain>
        <tissue evidence="10">Whole body</tissue>
    </source>
</reference>
<feature type="domain" description="AMP-dependent synthetase/ligase" evidence="9">
    <location>
        <begin position="145"/>
        <end position="556"/>
    </location>
</feature>
<evidence type="ECO:0000313" key="11">
    <source>
        <dbReference type="Proteomes" id="UP000198287"/>
    </source>
</evidence>
<comment type="similarity">
    <text evidence="1">Belongs to the ATP-dependent AMP-binding enzyme family.</text>
</comment>
<dbReference type="PANTHER" id="PTHR43272:SF83">
    <property type="entry name" value="ACYL-COA SYNTHETASE LONG-CHAIN, ISOFORM J"/>
    <property type="match status" value="1"/>
</dbReference>
<evidence type="ECO:0000256" key="2">
    <source>
        <dbReference type="ARBA" id="ARBA00022598"/>
    </source>
</evidence>
<dbReference type="InterPro" id="IPR000873">
    <property type="entry name" value="AMP-dep_synth/lig_dom"/>
</dbReference>
<evidence type="ECO:0000313" key="10">
    <source>
        <dbReference type="EMBL" id="OXA38309.1"/>
    </source>
</evidence>
<keyword evidence="4" id="KW-0443">Lipid metabolism</keyword>
<keyword evidence="8" id="KW-0812">Transmembrane</keyword>
<dbReference type="EMBL" id="LNIX01000047">
    <property type="protein sequence ID" value="OXA38309.1"/>
    <property type="molecule type" value="Genomic_DNA"/>
</dbReference>
<dbReference type="EC" id="6.2.1.3" evidence="6"/>
<evidence type="ECO:0000256" key="7">
    <source>
        <dbReference type="ARBA" id="ARBA00036813"/>
    </source>
</evidence>
<dbReference type="PANTHER" id="PTHR43272">
    <property type="entry name" value="LONG-CHAIN-FATTY-ACID--COA LIGASE"/>
    <property type="match status" value="1"/>
</dbReference>
<dbReference type="OMA" id="AHIFEMG"/>
<dbReference type="InterPro" id="IPR020845">
    <property type="entry name" value="AMP-binding_CS"/>
</dbReference>
<keyword evidence="11" id="KW-1185">Reference proteome</keyword>
<evidence type="ECO:0000256" key="5">
    <source>
        <dbReference type="ARBA" id="ARBA00022840"/>
    </source>
</evidence>
<dbReference type="SUPFAM" id="SSF56801">
    <property type="entry name" value="Acetyl-CoA synthetase-like"/>
    <property type="match status" value="1"/>
</dbReference>
<gene>
    <name evidence="10" type="ORF">Fcan01_26933</name>
</gene>
<dbReference type="STRING" id="158441.A0A226CZA5"/>
<dbReference type="Proteomes" id="UP000198287">
    <property type="component" value="Unassembled WGS sequence"/>
</dbReference>
<name>A0A226CZA5_FOLCA</name>
<keyword evidence="2 10" id="KW-0436">Ligase</keyword>
<dbReference type="PROSITE" id="PS00455">
    <property type="entry name" value="AMP_BINDING"/>
    <property type="match status" value="1"/>
</dbReference>
<keyword evidence="5" id="KW-0067">ATP-binding</keyword>
<evidence type="ECO:0000256" key="6">
    <source>
        <dbReference type="ARBA" id="ARBA00026121"/>
    </source>
</evidence>
<keyword evidence="3" id="KW-0547">Nucleotide-binding</keyword>
<organism evidence="10 11">
    <name type="scientific">Folsomia candida</name>
    <name type="common">Springtail</name>
    <dbReference type="NCBI Taxonomy" id="158441"/>
    <lineage>
        <taxon>Eukaryota</taxon>
        <taxon>Metazoa</taxon>
        <taxon>Ecdysozoa</taxon>
        <taxon>Arthropoda</taxon>
        <taxon>Hexapoda</taxon>
        <taxon>Collembola</taxon>
        <taxon>Entomobryomorpha</taxon>
        <taxon>Isotomoidea</taxon>
        <taxon>Isotomidae</taxon>
        <taxon>Proisotominae</taxon>
        <taxon>Folsomia</taxon>
    </lineage>
</organism>
<keyword evidence="4" id="KW-0276">Fatty acid metabolism</keyword>
<keyword evidence="8" id="KW-0472">Membrane</keyword>
<comment type="catalytic activity">
    <reaction evidence="7">
        <text>a long-chain fatty acid + ATP + CoA = a long-chain fatty acyl-CoA + AMP + diphosphate</text>
        <dbReference type="Rhea" id="RHEA:15421"/>
        <dbReference type="ChEBI" id="CHEBI:30616"/>
        <dbReference type="ChEBI" id="CHEBI:33019"/>
        <dbReference type="ChEBI" id="CHEBI:57287"/>
        <dbReference type="ChEBI" id="CHEBI:57560"/>
        <dbReference type="ChEBI" id="CHEBI:83139"/>
        <dbReference type="ChEBI" id="CHEBI:456215"/>
        <dbReference type="EC" id="6.2.1.3"/>
    </reaction>
</comment>
<dbReference type="InterPro" id="IPR042099">
    <property type="entry name" value="ANL_N_sf"/>
</dbReference>
<dbReference type="Pfam" id="PF00501">
    <property type="entry name" value="AMP-binding"/>
    <property type="match status" value="1"/>
</dbReference>
<evidence type="ECO:0000259" key="9">
    <source>
        <dbReference type="Pfam" id="PF00501"/>
    </source>
</evidence>
<dbReference type="GO" id="GO:0035336">
    <property type="term" value="P:long-chain fatty-acyl-CoA metabolic process"/>
    <property type="evidence" value="ECO:0007669"/>
    <property type="project" value="TreeGrafter"/>
</dbReference>
<dbReference type="GO" id="GO:0005524">
    <property type="term" value="F:ATP binding"/>
    <property type="evidence" value="ECO:0007669"/>
    <property type="project" value="UniProtKB-KW"/>
</dbReference>